<name>A0A8S9TH25_PHYIN</name>
<sequence>MDDSTRRRRLLWWRNGGYYQAAVLRPKALRLSQESGRRGRGVRRPLKVRDVLDIAAAAGFRVLKALEQQVVELEVSRSSDEQLRQRKTDLQLLTFKLFDALHPV</sequence>
<dbReference type="Proteomes" id="UP000704712">
    <property type="component" value="Unassembled WGS sequence"/>
</dbReference>
<evidence type="ECO:0000313" key="1">
    <source>
        <dbReference type="EMBL" id="KAF4127400.1"/>
    </source>
</evidence>
<protein>
    <submittedName>
        <fullName evidence="1">Uncharacterized protein</fullName>
    </submittedName>
</protein>
<evidence type="ECO:0000313" key="2">
    <source>
        <dbReference type="Proteomes" id="UP000704712"/>
    </source>
</evidence>
<accession>A0A8S9TH25</accession>
<dbReference type="EMBL" id="JAACNO010003269">
    <property type="protein sequence ID" value="KAF4127400.1"/>
    <property type="molecule type" value="Genomic_DNA"/>
</dbReference>
<proteinExistence type="predicted"/>
<comment type="caution">
    <text evidence="1">The sequence shown here is derived from an EMBL/GenBank/DDBJ whole genome shotgun (WGS) entry which is preliminary data.</text>
</comment>
<dbReference type="AlphaFoldDB" id="A0A8S9TH25"/>
<organism evidence="1 2">
    <name type="scientific">Phytophthora infestans</name>
    <name type="common">Potato late blight agent</name>
    <name type="synonym">Botrytis infestans</name>
    <dbReference type="NCBI Taxonomy" id="4787"/>
    <lineage>
        <taxon>Eukaryota</taxon>
        <taxon>Sar</taxon>
        <taxon>Stramenopiles</taxon>
        <taxon>Oomycota</taxon>
        <taxon>Peronosporomycetes</taxon>
        <taxon>Peronosporales</taxon>
        <taxon>Peronosporaceae</taxon>
        <taxon>Phytophthora</taxon>
    </lineage>
</organism>
<reference evidence="1" key="1">
    <citation type="submission" date="2020-03" db="EMBL/GenBank/DDBJ databases">
        <title>Hybrid Assembly of Korean Phytophthora infestans isolates.</title>
        <authorList>
            <person name="Prokchorchik M."/>
            <person name="Lee Y."/>
            <person name="Seo J."/>
            <person name="Cho J.-H."/>
            <person name="Park Y.-E."/>
            <person name="Jang D.-C."/>
            <person name="Im J.-S."/>
            <person name="Choi J.-G."/>
            <person name="Park H.-J."/>
            <person name="Lee G.-B."/>
            <person name="Lee Y.-G."/>
            <person name="Hong S.-Y."/>
            <person name="Cho K."/>
            <person name="Sohn K.H."/>
        </authorList>
    </citation>
    <scope>NUCLEOTIDE SEQUENCE</scope>
    <source>
        <strain evidence="1">KR_2_A2</strain>
    </source>
</reference>
<gene>
    <name evidence="1" type="ORF">GN958_ATG23380</name>
</gene>